<dbReference type="PROSITE" id="PS50802">
    <property type="entry name" value="OTU"/>
    <property type="match status" value="1"/>
</dbReference>
<keyword evidence="9" id="KW-0833">Ubl conjugation pathway</keyword>
<evidence type="ECO:0000256" key="3">
    <source>
        <dbReference type="ARBA" id="ARBA00012759"/>
    </source>
</evidence>
<dbReference type="InterPro" id="IPR036443">
    <property type="entry name" value="Znf_RanBP2_sf"/>
</dbReference>
<dbReference type="Gene3D" id="1.25.40.560">
    <property type="match status" value="1"/>
</dbReference>
<dbReference type="CDD" id="cd22767">
    <property type="entry name" value="OTU_ZRANB1"/>
    <property type="match status" value="1"/>
</dbReference>
<dbReference type="AlphaFoldDB" id="A0A9P0G425"/>
<keyword evidence="5" id="KW-0879">Wnt signaling pathway</keyword>
<dbReference type="EC" id="3.4.19.12" evidence="3"/>
<feature type="domain" description="RanBP2-type" evidence="15">
    <location>
        <begin position="127"/>
        <end position="156"/>
    </location>
</feature>
<dbReference type="EMBL" id="OU893338">
    <property type="protein sequence ID" value="CAH0763532.1"/>
    <property type="molecule type" value="Genomic_DNA"/>
</dbReference>
<dbReference type="Proteomes" id="UP001153714">
    <property type="component" value="Chromosome 7"/>
</dbReference>
<keyword evidence="7" id="KW-0677">Repeat</keyword>
<dbReference type="Pfam" id="PF18418">
    <property type="entry name" value="AnkUBD"/>
    <property type="match status" value="1"/>
</dbReference>
<organism evidence="17 18">
    <name type="scientific">Diatraea saccharalis</name>
    <name type="common">sugarcane borer</name>
    <dbReference type="NCBI Taxonomy" id="40085"/>
    <lineage>
        <taxon>Eukaryota</taxon>
        <taxon>Metazoa</taxon>
        <taxon>Ecdysozoa</taxon>
        <taxon>Arthropoda</taxon>
        <taxon>Hexapoda</taxon>
        <taxon>Insecta</taxon>
        <taxon>Pterygota</taxon>
        <taxon>Neoptera</taxon>
        <taxon>Endopterygota</taxon>
        <taxon>Lepidoptera</taxon>
        <taxon>Glossata</taxon>
        <taxon>Ditrysia</taxon>
        <taxon>Pyraloidea</taxon>
        <taxon>Crambidae</taxon>
        <taxon>Crambinae</taxon>
        <taxon>Diatraea</taxon>
    </lineage>
</organism>
<accession>A0A9P0G425</accession>
<keyword evidence="18" id="KW-1185">Reference proteome</keyword>
<gene>
    <name evidence="17" type="ORF">DIATSA_LOCUS12272</name>
</gene>
<dbReference type="GO" id="GO:0016055">
    <property type="term" value="P:Wnt signaling pathway"/>
    <property type="evidence" value="ECO:0007669"/>
    <property type="project" value="UniProtKB-KW"/>
</dbReference>
<dbReference type="PANTHER" id="PTHR13367:SF28">
    <property type="entry name" value="UBIQUITIN THIOESTERASE ZRANB1"/>
    <property type="match status" value="1"/>
</dbReference>
<comment type="similarity">
    <text evidence="2">Belongs to the peptidase C64 family.</text>
</comment>
<evidence type="ECO:0000256" key="6">
    <source>
        <dbReference type="ARBA" id="ARBA00022723"/>
    </source>
</evidence>
<feature type="region of interest" description="Disordered" evidence="14">
    <location>
        <begin position="639"/>
        <end position="662"/>
    </location>
</feature>
<dbReference type="Pfam" id="PF00641">
    <property type="entry name" value="Zn_ribbon_RanBP"/>
    <property type="match status" value="2"/>
</dbReference>
<evidence type="ECO:0000256" key="10">
    <source>
        <dbReference type="ARBA" id="ARBA00022801"/>
    </source>
</evidence>
<dbReference type="GO" id="GO:0030177">
    <property type="term" value="P:positive regulation of Wnt signaling pathway"/>
    <property type="evidence" value="ECO:0007669"/>
    <property type="project" value="TreeGrafter"/>
</dbReference>
<dbReference type="InterPro" id="IPR051346">
    <property type="entry name" value="OTU_Deubiquitinase"/>
</dbReference>
<evidence type="ECO:0000256" key="9">
    <source>
        <dbReference type="ARBA" id="ARBA00022786"/>
    </source>
</evidence>
<dbReference type="GO" id="GO:1990168">
    <property type="term" value="P:protein K33-linked deubiquitination"/>
    <property type="evidence" value="ECO:0007669"/>
    <property type="project" value="TreeGrafter"/>
</dbReference>
<dbReference type="PROSITE" id="PS50199">
    <property type="entry name" value="ZF_RANBP2_2"/>
    <property type="match status" value="2"/>
</dbReference>
<dbReference type="GO" id="GO:0005634">
    <property type="term" value="C:nucleus"/>
    <property type="evidence" value="ECO:0007669"/>
    <property type="project" value="TreeGrafter"/>
</dbReference>
<dbReference type="GO" id="GO:0016477">
    <property type="term" value="P:cell migration"/>
    <property type="evidence" value="ECO:0007669"/>
    <property type="project" value="TreeGrafter"/>
</dbReference>
<sequence>MSEDTQNEASKNSASLAVEATTTAAECGAHDASTNVSQTQIGQMTAGSAPAEGGKWSCEACTYENFPLSRKCTMCRSPKPCLNENIFNLQDGASALPTQDPCGVEGVAERLKPLRISSPQGQASASSIAKWSCPTCTYENWPKSLKCAMCGAANPAPVAAATATPAPPPTPRTHIVSGANETCNSGVGGVGGGGGGTLEVEGARRSKRRNNNIDWVWLQACLGVVEGEARCVEAYLCSGGDPARALTHHEVQLLNRASAFDIGHTLVHLAIRFQRQDILSTLLSRISGGGPGLKRSPSYIAPDLAAGIRRHMAGCIRHKKGNFPCAYIAEFCTFSLPADIEELPAVIQEQLFSELLDRDAQQTLEADPPLINWSHELTVTLGSRLYALWNRSAGDCLLDAVCQAAYGVFDRHNALRAALADTLHHAHRSFYERWQAWERVQAALLQYAPDEQQLRAEWGRMLAAAARPHTPLHQLHVFALAHVMRRPIVVYGVNVVNSFRGEALGFARFQGIYLPLLWEPEFCSKSPLCLGYTRGHFSALVPMEPYSSRHTYICREQQEENEEMTFLPLTDCEGKLLPVHFLTCDEMSDEEGVVRRWLSACVTGGGVLAARQQLHQRPLLQAQMLEEWLNHYRRLQQQTRGPFPPRLQAAAEFSSDPDTDDE</sequence>
<reference evidence="17" key="2">
    <citation type="submission" date="2022-10" db="EMBL/GenBank/DDBJ databases">
        <authorList>
            <consortium name="ENA_rothamsted_submissions"/>
            <consortium name="culmorum"/>
            <person name="King R."/>
        </authorList>
    </citation>
    <scope>NUCLEOTIDE SEQUENCE</scope>
</reference>
<evidence type="ECO:0000256" key="14">
    <source>
        <dbReference type="SAM" id="MobiDB-lite"/>
    </source>
</evidence>
<keyword evidence="6" id="KW-0479">Metal-binding</keyword>
<dbReference type="SUPFAM" id="SSF90209">
    <property type="entry name" value="Ran binding protein zinc finger-like"/>
    <property type="match status" value="2"/>
</dbReference>
<evidence type="ECO:0000256" key="7">
    <source>
        <dbReference type="ARBA" id="ARBA00022737"/>
    </source>
</evidence>
<evidence type="ECO:0000256" key="12">
    <source>
        <dbReference type="ARBA" id="ARBA00022833"/>
    </source>
</evidence>
<feature type="domain" description="RanBP2-type" evidence="15">
    <location>
        <begin position="52"/>
        <end position="81"/>
    </location>
</feature>
<protein>
    <recommendedName>
        <fullName evidence="3">ubiquitinyl hydrolase 1</fullName>
        <ecNumber evidence="3">3.4.19.12</ecNumber>
    </recommendedName>
</protein>
<evidence type="ECO:0000256" key="5">
    <source>
        <dbReference type="ARBA" id="ARBA00022687"/>
    </source>
</evidence>
<dbReference type="InterPro" id="IPR001876">
    <property type="entry name" value="Znf_RanBP2"/>
</dbReference>
<evidence type="ECO:0000256" key="8">
    <source>
        <dbReference type="ARBA" id="ARBA00022771"/>
    </source>
</evidence>
<dbReference type="PANTHER" id="PTHR13367">
    <property type="entry name" value="UBIQUITIN THIOESTERASE"/>
    <property type="match status" value="1"/>
</dbReference>
<dbReference type="GO" id="GO:0004843">
    <property type="term" value="F:cysteine-type deubiquitinase activity"/>
    <property type="evidence" value="ECO:0007669"/>
    <property type="project" value="UniProtKB-EC"/>
</dbReference>
<dbReference type="InterPro" id="IPR003323">
    <property type="entry name" value="OTU_dom"/>
</dbReference>
<evidence type="ECO:0000256" key="11">
    <source>
        <dbReference type="ARBA" id="ARBA00022807"/>
    </source>
</evidence>
<keyword evidence="12" id="KW-0862">Zinc</keyword>
<dbReference type="GO" id="GO:0070530">
    <property type="term" value="F:K63-linked polyubiquitin modification-dependent protein binding"/>
    <property type="evidence" value="ECO:0007669"/>
    <property type="project" value="TreeGrafter"/>
</dbReference>
<reference evidence="17" key="1">
    <citation type="submission" date="2021-12" db="EMBL/GenBank/DDBJ databases">
        <authorList>
            <person name="King R."/>
        </authorList>
    </citation>
    <scope>NUCLEOTIDE SEQUENCE</scope>
</reference>
<dbReference type="GO" id="GO:0007010">
    <property type="term" value="P:cytoskeleton organization"/>
    <property type="evidence" value="ECO:0007669"/>
    <property type="project" value="TreeGrafter"/>
</dbReference>
<proteinExistence type="inferred from homology"/>
<dbReference type="GO" id="GO:0071947">
    <property type="term" value="P:protein deubiquitination involved in ubiquitin-dependent protein catabolic process"/>
    <property type="evidence" value="ECO:0007669"/>
    <property type="project" value="TreeGrafter"/>
</dbReference>
<evidence type="ECO:0000256" key="4">
    <source>
        <dbReference type="ARBA" id="ARBA00022670"/>
    </source>
</evidence>
<feature type="domain" description="OTU" evidence="16">
    <location>
        <begin position="385"/>
        <end position="543"/>
    </location>
</feature>
<dbReference type="GO" id="GO:0005737">
    <property type="term" value="C:cytoplasm"/>
    <property type="evidence" value="ECO:0007669"/>
    <property type="project" value="TreeGrafter"/>
</dbReference>
<dbReference type="InterPro" id="IPR049768">
    <property type="entry name" value="ZRANB1_OTU"/>
</dbReference>
<dbReference type="OrthoDB" id="6275030at2759"/>
<dbReference type="GO" id="GO:0035523">
    <property type="term" value="P:protein K29-linked deubiquitination"/>
    <property type="evidence" value="ECO:0007669"/>
    <property type="project" value="TreeGrafter"/>
</dbReference>
<dbReference type="InterPro" id="IPR041294">
    <property type="entry name" value="AnkUBD"/>
</dbReference>
<keyword evidence="4" id="KW-0645">Protease</keyword>
<dbReference type="SMART" id="SM00547">
    <property type="entry name" value="ZnF_RBZ"/>
    <property type="match status" value="2"/>
</dbReference>
<evidence type="ECO:0000256" key="1">
    <source>
        <dbReference type="ARBA" id="ARBA00000707"/>
    </source>
</evidence>
<evidence type="ECO:0000256" key="2">
    <source>
        <dbReference type="ARBA" id="ARBA00005865"/>
    </source>
</evidence>
<dbReference type="Pfam" id="PF02338">
    <property type="entry name" value="OTU"/>
    <property type="match status" value="1"/>
</dbReference>
<name>A0A9P0G425_9NEOP</name>
<dbReference type="Gene3D" id="4.10.1060.10">
    <property type="entry name" value="Zinc finger, RanBP2-type"/>
    <property type="match status" value="2"/>
</dbReference>
<evidence type="ECO:0000313" key="17">
    <source>
        <dbReference type="EMBL" id="CAH0763532.1"/>
    </source>
</evidence>
<dbReference type="GO" id="GO:0008270">
    <property type="term" value="F:zinc ion binding"/>
    <property type="evidence" value="ECO:0007669"/>
    <property type="project" value="UniProtKB-KW"/>
</dbReference>
<evidence type="ECO:0000313" key="18">
    <source>
        <dbReference type="Proteomes" id="UP001153714"/>
    </source>
</evidence>
<keyword evidence="10" id="KW-0378">Hydrolase</keyword>
<keyword evidence="11" id="KW-0788">Thiol protease</keyword>
<comment type="catalytic activity">
    <reaction evidence="1">
        <text>Thiol-dependent hydrolysis of ester, thioester, amide, peptide and isopeptide bonds formed by the C-terminal Gly of ubiquitin (a 76-residue protein attached to proteins as an intracellular targeting signal).</text>
        <dbReference type="EC" id="3.4.19.12"/>
    </reaction>
</comment>
<evidence type="ECO:0000259" key="15">
    <source>
        <dbReference type="PROSITE" id="PS50199"/>
    </source>
</evidence>
<evidence type="ECO:0000259" key="16">
    <source>
        <dbReference type="PROSITE" id="PS50802"/>
    </source>
</evidence>
<keyword evidence="8 13" id="KW-0863">Zinc-finger</keyword>
<dbReference type="Gene3D" id="3.90.70.80">
    <property type="match status" value="1"/>
</dbReference>
<dbReference type="PROSITE" id="PS01358">
    <property type="entry name" value="ZF_RANBP2_1"/>
    <property type="match status" value="2"/>
</dbReference>
<evidence type="ECO:0000256" key="13">
    <source>
        <dbReference type="PROSITE-ProRule" id="PRU00322"/>
    </source>
</evidence>